<comment type="pathway">
    <text evidence="1">Carbohydrate degradation; glycolysis; D-glyceraldehyde 3-phosphate and glycerone phosphate from D-glucose: step 1/4.</text>
</comment>
<dbReference type="UniPathway" id="UPA00109">
    <property type="reaction ID" value="UER00180"/>
</dbReference>
<dbReference type="InterPro" id="IPR019807">
    <property type="entry name" value="Hexokinase_BS"/>
</dbReference>
<evidence type="ECO:0000256" key="2">
    <source>
        <dbReference type="ARBA" id="ARBA00005028"/>
    </source>
</evidence>
<dbReference type="EC" id="2.7.1.-" evidence="14"/>
<evidence type="ECO:0000313" key="17">
    <source>
        <dbReference type="Proteomes" id="UP000515162"/>
    </source>
</evidence>
<dbReference type="InterPro" id="IPR043129">
    <property type="entry name" value="ATPase_NBD"/>
</dbReference>
<evidence type="ECO:0000256" key="7">
    <source>
        <dbReference type="ARBA" id="ARBA00022840"/>
    </source>
</evidence>
<dbReference type="FunFam" id="3.30.420.40:FF:000095">
    <property type="entry name" value="Phosphotransferase"/>
    <property type="match status" value="1"/>
</dbReference>
<dbReference type="GO" id="GO:0005524">
    <property type="term" value="F:ATP binding"/>
    <property type="evidence" value="ECO:0007669"/>
    <property type="project" value="UniProtKB-UniRule"/>
</dbReference>
<dbReference type="Pfam" id="PF03727">
    <property type="entry name" value="Hexokinase_2"/>
    <property type="match status" value="1"/>
</dbReference>
<dbReference type="GO" id="GO:0004340">
    <property type="term" value="F:glucokinase activity"/>
    <property type="evidence" value="ECO:0007669"/>
    <property type="project" value="TreeGrafter"/>
</dbReference>
<reference evidence="18" key="1">
    <citation type="submission" date="2025-08" db="UniProtKB">
        <authorList>
            <consortium name="RefSeq"/>
        </authorList>
    </citation>
    <scope>IDENTIFICATION</scope>
    <source>
        <strain evidence="18">Mau12</strain>
        <tissue evidence="18">Whole Body</tissue>
    </source>
</reference>
<dbReference type="Gene3D" id="3.30.420.40">
    <property type="match status" value="1"/>
</dbReference>
<proteinExistence type="inferred from homology"/>
<dbReference type="RefSeq" id="XP_033163848.1">
    <property type="nucleotide sequence ID" value="XM_033307957.1"/>
</dbReference>
<dbReference type="UniPathway" id="UPA00242"/>
<evidence type="ECO:0000313" key="18">
    <source>
        <dbReference type="RefSeq" id="XP_033163848.1"/>
    </source>
</evidence>
<organism evidence="17 18">
    <name type="scientific">Drosophila mauritiana</name>
    <name type="common">Fruit fly</name>
    <dbReference type="NCBI Taxonomy" id="7226"/>
    <lineage>
        <taxon>Eukaryota</taxon>
        <taxon>Metazoa</taxon>
        <taxon>Ecdysozoa</taxon>
        <taxon>Arthropoda</taxon>
        <taxon>Hexapoda</taxon>
        <taxon>Insecta</taxon>
        <taxon>Pterygota</taxon>
        <taxon>Neoptera</taxon>
        <taxon>Endopterygota</taxon>
        <taxon>Diptera</taxon>
        <taxon>Brachycera</taxon>
        <taxon>Muscomorpha</taxon>
        <taxon>Ephydroidea</taxon>
        <taxon>Drosophilidae</taxon>
        <taxon>Drosophila</taxon>
        <taxon>Sophophora</taxon>
    </lineage>
</organism>
<comment type="function">
    <text evidence="13">Catalyzes the phosphorylation of various hexoses to hexose 6-phosphate.</text>
</comment>
<dbReference type="AlphaFoldDB" id="A0A6P8K4X7"/>
<evidence type="ECO:0000256" key="10">
    <source>
        <dbReference type="ARBA" id="ARBA00047905"/>
    </source>
</evidence>
<keyword evidence="4 14" id="KW-0808">Transferase</keyword>
<feature type="domain" description="Hexokinase C-terminal" evidence="16">
    <location>
        <begin position="243"/>
        <end position="477"/>
    </location>
</feature>
<keyword evidence="17" id="KW-1185">Reference proteome</keyword>
<evidence type="ECO:0000256" key="11">
    <source>
        <dbReference type="ARBA" id="ARBA00048160"/>
    </source>
</evidence>
<evidence type="ECO:0000256" key="1">
    <source>
        <dbReference type="ARBA" id="ARBA00004888"/>
    </source>
</evidence>
<dbReference type="GO" id="GO:0008865">
    <property type="term" value="F:fructokinase activity"/>
    <property type="evidence" value="ECO:0007669"/>
    <property type="project" value="TreeGrafter"/>
</dbReference>
<keyword evidence="5 14" id="KW-0547">Nucleotide-binding</keyword>
<dbReference type="GO" id="GO:0005829">
    <property type="term" value="C:cytosol"/>
    <property type="evidence" value="ECO:0007669"/>
    <property type="project" value="TreeGrafter"/>
</dbReference>
<keyword evidence="7 14" id="KW-0067">ATP-binding</keyword>
<evidence type="ECO:0000256" key="14">
    <source>
        <dbReference type="RuleBase" id="RU362007"/>
    </source>
</evidence>
<dbReference type="GO" id="GO:0006006">
    <property type="term" value="P:glucose metabolic process"/>
    <property type="evidence" value="ECO:0007669"/>
    <property type="project" value="TreeGrafter"/>
</dbReference>
<evidence type="ECO:0000256" key="3">
    <source>
        <dbReference type="ARBA" id="ARBA00009225"/>
    </source>
</evidence>
<keyword evidence="8 14" id="KW-0324">Glycolysis</keyword>
<dbReference type="InterPro" id="IPR022673">
    <property type="entry name" value="Hexokinase_C"/>
</dbReference>
<dbReference type="PROSITE" id="PS51748">
    <property type="entry name" value="HEXOKINASE_2"/>
    <property type="match status" value="1"/>
</dbReference>
<dbReference type="PANTHER" id="PTHR19443">
    <property type="entry name" value="HEXOKINASE"/>
    <property type="match status" value="1"/>
</dbReference>
<sequence>MRKSTRLFTHSLFGPVFKILVQNKPVCGGCNRKMPSLVHTEIETAVKGFLIDQEKMTEVVERMTKEIKMGLAKDTHARAVIKCFVSHVQDLPTGKERGKYLALDLGGSNFRVLLVNLISSSDVEIMSKGYNFPLTLMSGSGKALFDFLAESLSEFCHTHGLENESLPLGFTFSFPLQQQGLSKGILVAWTKGFSCEGVVGKNVVSLLQEAIDRRGDIKINTVAILNDTVGTLMSCAFYHPNCRIGLIVGTGSNACYVEKTVNAECFEGYQTSPKPSMIINCEWGAFGDNGVLEFVRTSYDKIVDKVTPNPGKQTFEKCISGMYMGELVRLVIIDMIAKGFMFHGIISEKIQERWSFKTAYISDVESDAPGEYRNCNKVLSELGILGCQEPDKEALRYICEAVSSRSAKLCACGLVTIINKMNINEVVIGIDGSVYRFHPKYHDMLQYHMKKLVKPGVKFELIVSEDGSGRGAALVAATAVQAKSKL</sequence>
<dbReference type="InterPro" id="IPR001312">
    <property type="entry name" value="Hexokinase"/>
</dbReference>
<dbReference type="FunFam" id="3.40.367.20:FF:000005">
    <property type="entry name" value="Phosphotransferase"/>
    <property type="match status" value="1"/>
</dbReference>
<comment type="catalytic activity">
    <reaction evidence="12">
        <text>D-mannose + ATP = D-mannose 6-phosphate + ADP + H(+)</text>
        <dbReference type="Rhea" id="RHEA:11028"/>
        <dbReference type="ChEBI" id="CHEBI:4208"/>
        <dbReference type="ChEBI" id="CHEBI:15378"/>
        <dbReference type="ChEBI" id="CHEBI:30616"/>
        <dbReference type="ChEBI" id="CHEBI:58735"/>
        <dbReference type="ChEBI" id="CHEBI:456216"/>
        <dbReference type="EC" id="2.7.1.1"/>
    </reaction>
    <physiologicalReaction direction="left-to-right" evidence="12">
        <dbReference type="Rhea" id="RHEA:11029"/>
    </physiologicalReaction>
</comment>
<evidence type="ECO:0000256" key="13">
    <source>
        <dbReference type="ARBA" id="ARBA00059457"/>
    </source>
</evidence>
<dbReference type="GO" id="GO:0001678">
    <property type="term" value="P:intracellular glucose homeostasis"/>
    <property type="evidence" value="ECO:0007669"/>
    <property type="project" value="InterPro"/>
</dbReference>
<dbReference type="GO" id="GO:0005739">
    <property type="term" value="C:mitochondrion"/>
    <property type="evidence" value="ECO:0007669"/>
    <property type="project" value="TreeGrafter"/>
</dbReference>
<dbReference type="GeneID" id="117143314"/>
<keyword evidence="6 14" id="KW-0418">Kinase</keyword>
<gene>
    <name evidence="18" type="primary">LOC117143314</name>
</gene>
<evidence type="ECO:0000256" key="5">
    <source>
        <dbReference type="ARBA" id="ARBA00022741"/>
    </source>
</evidence>
<dbReference type="PRINTS" id="PR00475">
    <property type="entry name" value="HEXOKINASE"/>
</dbReference>
<dbReference type="GO" id="GO:0005536">
    <property type="term" value="F:D-glucose binding"/>
    <property type="evidence" value="ECO:0007669"/>
    <property type="project" value="InterPro"/>
</dbReference>
<dbReference type="GO" id="GO:0006096">
    <property type="term" value="P:glycolytic process"/>
    <property type="evidence" value="ECO:0007669"/>
    <property type="project" value="UniProtKB-UniPathway"/>
</dbReference>
<comment type="catalytic activity">
    <reaction evidence="9">
        <text>a D-hexose + ATP = a D-hexose 6-phosphate + ADP + H(+)</text>
        <dbReference type="Rhea" id="RHEA:22740"/>
        <dbReference type="ChEBI" id="CHEBI:4194"/>
        <dbReference type="ChEBI" id="CHEBI:15378"/>
        <dbReference type="ChEBI" id="CHEBI:30616"/>
        <dbReference type="ChEBI" id="CHEBI:229467"/>
        <dbReference type="ChEBI" id="CHEBI:456216"/>
        <dbReference type="EC" id="2.7.1.1"/>
    </reaction>
    <physiologicalReaction direction="left-to-right" evidence="9">
        <dbReference type="Rhea" id="RHEA:22741"/>
    </physiologicalReaction>
</comment>
<evidence type="ECO:0000256" key="6">
    <source>
        <dbReference type="ARBA" id="ARBA00022777"/>
    </source>
</evidence>
<evidence type="ECO:0000256" key="9">
    <source>
        <dbReference type="ARBA" id="ARBA00044613"/>
    </source>
</evidence>
<dbReference type="SUPFAM" id="SSF53067">
    <property type="entry name" value="Actin-like ATPase domain"/>
    <property type="match status" value="2"/>
</dbReference>
<dbReference type="Gene3D" id="3.40.367.20">
    <property type="match status" value="1"/>
</dbReference>
<evidence type="ECO:0000256" key="4">
    <source>
        <dbReference type="ARBA" id="ARBA00022679"/>
    </source>
</evidence>
<evidence type="ECO:0000259" key="15">
    <source>
        <dbReference type="Pfam" id="PF00349"/>
    </source>
</evidence>
<feature type="domain" description="Hexokinase N-terminal" evidence="15">
    <location>
        <begin position="42"/>
        <end position="237"/>
    </location>
</feature>
<evidence type="ECO:0000259" key="16">
    <source>
        <dbReference type="Pfam" id="PF03727"/>
    </source>
</evidence>
<dbReference type="Pfam" id="PF00349">
    <property type="entry name" value="Hexokinase_1"/>
    <property type="match status" value="1"/>
</dbReference>
<comment type="catalytic activity">
    <reaction evidence="10">
        <text>D-fructose + ATP = D-fructose 6-phosphate + ADP + H(+)</text>
        <dbReference type="Rhea" id="RHEA:16125"/>
        <dbReference type="ChEBI" id="CHEBI:15378"/>
        <dbReference type="ChEBI" id="CHEBI:30616"/>
        <dbReference type="ChEBI" id="CHEBI:37721"/>
        <dbReference type="ChEBI" id="CHEBI:61527"/>
        <dbReference type="ChEBI" id="CHEBI:456216"/>
        <dbReference type="EC" id="2.7.1.1"/>
    </reaction>
    <physiologicalReaction direction="left-to-right" evidence="10">
        <dbReference type="Rhea" id="RHEA:16126"/>
    </physiologicalReaction>
</comment>
<dbReference type="PANTHER" id="PTHR19443:SF16">
    <property type="entry name" value="HEXOKINASE TYPE 1-RELATED"/>
    <property type="match status" value="1"/>
</dbReference>
<accession>A0A6P8K4X7</accession>
<dbReference type="PROSITE" id="PS00378">
    <property type="entry name" value="HEXOKINASE_1"/>
    <property type="match status" value="1"/>
</dbReference>
<comment type="pathway">
    <text evidence="2">Carbohydrate metabolism; hexose metabolism.</text>
</comment>
<name>A0A6P8K4X7_DROMA</name>
<comment type="catalytic activity">
    <reaction evidence="11">
        <text>D-glucose + ATP = D-glucose 6-phosphate + ADP + H(+)</text>
        <dbReference type="Rhea" id="RHEA:17825"/>
        <dbReference type="ChEBI" id="CHEBI:4167"/>
        <dbReference type="ChEBI" id="CHEBI:15378"/>
        <dbReference type="ChEBI" id="CHEBI:30616"/>
        <dbReference type="ChEBI" id="CHEBI:61548"/>
        <dbReference type="ChEBI" id="CHEBI:456216"/>
        <dbReference type="EC" id="2.7.1.1"/>
    </reaction>
    <physiologicalReaction direction="left-to-right" evidence="11">
        <dbReference type="Rhea" id="RHEA:17826"/>
    </physiologicalReaction>
</comment>
<dbReference type="Proteomes" id="UP000515162">
    <property type="component" value="Chromosome 3R"/>
</dbReference>
<dbReference type="CDD" id="cd24019">
    <property type="entry name" value="ASKHA_NBD_HK_meta"/>
    <property type="match status" value="1"/>
</dbReference>
<protein>
    <recommendedName>
        <fullName evidence="14">Phosphotransferase</fullName>
        <ecNumber evidence="14">2.7.1.-</ecNumber>
    </recommendedName>
</protein>
<dbReference type="InterPro" id="IPR022672">
    <property type="entry name" value="Hexokinase_N"/>
</dbReference>
<dbReference type="CTD" id="43191"/>
<comment type="similarity">
    <text evidence="3 14">Belongs to the hexokinase family.</text>
</comment>
<evidence type="ECO:0000256" key="12">
    <source>
        <dbReference type="ARBA" id="ARBA00050361"/>
    </source>
</evidence>
<evidence type="ECO:0000256" key="8">
    <source>
        <dbReference type="ARBA" id="ARBA00023152"/>
    </source>
</evidence>